<dbReference type="RefSeq" id="WP_091716293.1">
    <property type="nucleotide sequence ID" value="NZ_FNHS01000007.1"/>
</dbReference>
<keyword evidence="1" id="KW-0472">Membrane</keyword>
<name>A0A1H0A7P4_9HYPH</name>
<sequence length="225" mass="24243">MTAIVLVAPAVEPLREGRRSCAPQILLALGWVGLFAYCAAYLTEDMPFRTSAPQAVEEPAFDQPEDLPRRELAMAKPENKPEEATDTAARVAVPASSAAIETASAPTYTALPAQSAAPTPVPRSASTGPDYVGTWGPTAEACATPSRRHGYLPATITLERARAGDTTCSFRDPHRAGNVWSMAADCADRDRRWSSHVRLVVEGDRLTWTSAWGTSAYIRCNRRTG</sequence>
<gene>
    <name evidence="2" type="ORF">SAMN05216360_10793</name>
</gene>
<dbReference type="EMBL" id="FNHS01000007">
    <property type="protein sequence ID" value="SDN29251.1"/>
    <property type="molecule type" value="Genomic_DNA"/>
</dbReference>
<dbReference type="OrthoDB" id="7991139at2"/>
<protein>
    <submittedName>
        <fullName evidence="2">Uncharacterized protein</fullName>
    </submittedName>
</protein>
<proteinExistence type="predicted"/>
<feature type="transmembrane region" description="Helical" evidence="1">
    <location>
        <begin position="25"/>
        <end position="43"/>
    </location>
</feature>
<evidence type="ECO:0000313" key="2">
    <source>
        <dbReference type="EMBL" id="SDN29251.1"/>
    </source>
</evidence>
<keyword evidence="3" id="KW-1185">Reference proteome</keyword>
<reference evidence="3" key="1">
    <citation type="submission" date="2016-10" db="EMBL/GenBank/DDBJ databases">
        <authorList>
            <person name="Varghese N."/>
            <person name="Submissions S."/>
        </authorList>
    </citation>
    <scope>NUCLEOTIDE SEQUENCE [LARGE SCALE GENOMIC DNA]</scope>
    <source>
        <strain evidence="3">BL47</strain>
    </source>
</reference>
<keyword evidence="1" id="KW-1133">Transmembrane helix</keyword>
<accession>A0A1H0A7P4</accession>
<evidence type="ECO:0000313" key="3">
    <source>
        <dbReference type="Proteomes" id="UP000198704"/>
    </source>
</evidence>
<dbReference type="AlphaFoldDB" id="A0A1H0A7P4"/>
<organism evidence="2 3">
    <name type="scientific">Methylobacterium phyllostachyos</name>
    <dbReference type="NCBI Taxonomy" id="582672"/>
    <lineage>
        <taxon>Bacteria</taxon>
        <taxon>Pseudomonadati</taxon>
        <taxon>Pseudomonadota</taxon>
        <taxon>Alphaproteobacteria</taxon>
        <taxon>Hyphomicrobiales</taxon>
        <taxon>Methylobacteriaceae</taxon>
        <taxon>Methylobacterium</taxon>
    </lineage>
</organism>
<dbReference type="Proteomes" id="UP000198704">
    <property type="component" value="Unassembled WGS sequence"/>
</dbReference>
<keyword evidence="1" id="KW-0812">Transmembrane</keyword>
<evidence type="ECO:0000256" key="1">
    <source>
        <dbReference type="SAM" id="Phobius"/>
    </source>
</evidence>